<evidence type="ECO:0000313" key="2">
    <source>
        <dbReference type="Proteomes" id="UP000824107"/>
    </source>
</evidence>
<gene>
    <name evidence="1" type="ORF">IAD20_03835</name>
</gene>
<sequence length="156" mass="18096">MKIGEDGYWEREDRHDRETARVRETAKEAVAFYLTIEALQSEGIDIPKNLIRWSGDSLNDLKVAREIGALITQAKGLGLDSVSPELKKELLKHSRELRDMYIGQEYLFNRMDKEKKKVLDKDVSHLDYFSGKIDVGEIIKKVKDREKNMLVGMNKR</sequence>
<name>A0A9D1M406_9PROT</name>
<accession>A0A9D1M406</accession>
<evidence type="ECO:0000313" key="1">
    <source>
        <dbReference type="EMBL" id="HIU53193.1"/>
    </source>
</evidence>
<proteinExistence type="predicted"/>
<reference evidence="1" key="2">
    <citation type="journal article" date="2021" name="PeerJ">
        <title>Extensive microbial diversity within the chicken gut microbiome revealed by metagenomics and culture.</title>
        <authorList>
            <person name="Gilroy R."/>
            <person name="Ravi A."/>
            <person name="Getino M."/>
            <person name="Pursley I."/>
            <person name="Horton D.L."/>
            <person name="Alikhan N.F."/>
            <person name="Baker D."/>
            <person name="Gharbi K."/>
            <person name="Hall N."/>
            <person name="Watson M."/>
            <person name="Adriaenssens E.M."/>
            <person name="Foster-Nyarko E."/>
            <person name="Jarju S."/>
            <person name="Secka A."/>
            <person name="Antonio M."/>
            <person name="Oren A."/>
            <person name="Chaudhuri R.R."/>
            <person name="La Ragione R."/>
            <person name="Hildebrand F."/>
            <person name="Pallen M.J."/>
        </authorList>
    </citation>
    <scope>NUCLEOTIDE SEQUENCE</scope>
    <source>
        <strain evidence="1">ChiW3-316</strain>
    </source>
</reference>
<protein>
    <submittedName>
        <fullName evidence="1">Uncharacterized protein</fullName>
    </submittedName>
</protein>
<comment type="caution">
    <text evidence="1">The sequence shown here is derived from an EMBL/GenBank/DDBJ whole genome shotgun (WGS) entry which is preliminary data.</text>
</comment>
<organism evidence="1 2">
    <name type="scientific">Candidatus Scatocola faecipullorum</name>
    <dbReference type="NCBI Taxonomy" id="2840917"/>
    <lineage>
        <taxon>Bacteria</taxon>
        <taxon>Pseudomonadati</taxon>
        <taxon>Pseudomonadota</taxon>
        <taxon>Alphaproteobacteria</taxon>
        <taxon>Rhodospirillales</taxon>
        <taxon>Rhodospirillaceae</taxon>
        <taxon>Rhodospirillaceae incertae sedis</taxon>
        <taxon>Candidatus Scatocola</taxon>
    </lineage>
</organism>
<dbReference type="Proteomes" id="UP000824107">
    <property type="component" value="Unassembled WGS sequence"/>
</dbReference>
<dbReference type="AlphaFoldDB" id="A0A9D1M406"/>
<dbReference type="EMBL" id="DVNC01000027">
    <property type="protein sequence ID" value="HIU53193.1"/>
    <property type="molecule type" value="Genomic_DNA"/>
</dbReference>
<reference evidence="1" key="1">
    <citation type="submission" date="2020-10" db="EMBL/GenBank/DDBJ databases">
        <authorList>
            <person name="Gilroy R."/>
        </authorList>
    </citation>
    <scope>NUCLEOTIDE SEQUENCE</scope>
    <source>
        <strain evidence="1">ChiW3-316</strain>
    </source>
</reference>